<dbReference type="Pfam" id="PF04542">
    <property type="entry name" value="Sigma70_r2"/>
    <property type="match status" value="1"/>
</dbReference>
<dbReference type="GO" id="GO:0003677">
    <property type="term" value="F:DNA binding"/>
    <property type="evidence" value="ECO:0007669"/>
    <property type="project" value="UniProtKB-KW"/>
</dbReference>
<protein>
    <submittedName>
        <fullName evidence="9">Uncharacterized protein</fullName>
    </submittedName>
</protein>
<dbReference type="NCBIfam" id="TIGR02983">
    <property type="entry name" value="SigE-fam_strep"/>
    <property type="match status" value="1"/>
</dbReference>
<dbReference type="CDD" id="cd06171">
    <property type="entry name" value="Sigma70_r4"/>
    <property type="match status" value="1"/>
</dbReference>
<evidence type="ECO:0000256" key="4">
    <source>
        <dbReference type="ARBA" id="ARBA00023125"/>
    </source>
</evidence>
<evidence type="ECO:0000259" key="7">
    <source>
        <dbReference type="Pfam" id="PF04542"/>
    </source>
</evidence>
<evidence type="ECO:0000313" key="10">
    <source>
        <dbReference type="Proteomes" id="UP000634476"/>
    </source>
</evidence>
<evidence type="ECO:0000259" key="8">
    <source>
        <dbReference type="Pfam" id="PF08281"/>
    </source>
</evidence>
<evidence type="ECO:0000256" key="1">
    <source>
        <dbReference type="ARBA" id="ARBA00010641"/>
    </source>
</evidence>
<dbReference type="AlphaFoldDB" id="A0A8J3SYL8"/>
<gene>
    <name evidence="9" type="ORF">Pta02_41590</name>
</gene>
<keyword evidence="4" id="KW-0238">DNA-binding</keyword>
<dbReference type="InterPro" id="IPR013324">
    <property type="entry name" value="RNA_pol_sigma_r3/r4-like"/>
</dbReference>
<dbReference type="InterPro" id="IPR036388">
    <property type="entry name" value="WH-like_DNA-bd_sf"/>
</dbReference>
<keyword evidence="2" id="KW-0805">Transcription regulation</keyword>
<dbReference type="InterPro" id="IPR039425">
    <property type="entry name" value="RNA_pol_sigma-70-like"/>
</dbReference>
<dbReference type="Pfam" id="PF08281">
    <property type="entry name" value="Sigma70_r4_2"/>
    <property type="match status" value="1"/>
</dbReference>
<keyword evidence="3" id="KW-0731">Sigma factor</keyword>
<name>A0A8J3SYL8_9ACTN</name>
<evidence type="ECO:0000256" key="3">
    <source>
        <dbReference type="ARBA" id="ARBA00023082"/>
    </source>
</evidence>
<feature type="region of interest" description="Disordered" evidence="6">
    <location>
        <begin position="160"/>
        <end position="232"/>
    </location>
</feature>
<comment type="similarity">
    <text evidence="1">Belongs to the sigma-70 factor family. ECF subfamily.</text>
</comment>
<dbReference type="InterPro" id="IPR013325">
    <property type="entry name" value="RNA_pol_sigma_r2"/>
</dbReference>
<dbReference type="InterPro" id="IPR013249">
    <property type="entry name" value="RNA_pol_sigma70_r4_t2"/>
</dbReference>
<dbReference type="Gene3D" id="1.10.1740.10">
    <property type="match status" value="1"/>
</dbReference>
<evidence type="ECO:0000256" key="5">
    <source>
        <dbReference type="ARBA" id="ARBA00023163"/>
    </source>
</evidence>
<keyword evidence="5" id="KW-0804">Transcription</keyword>
<dbReference type="InterPro" id="IPR007627">
    <property type="entry name" value="RNA_pol_sigma70_r2"/>
</dbReference>
<feature type="domain" description="RNA polymerase sigma factor 70 region 4 type 2" evidence="8">
    <location>
        <begin position="105"/>
        <end position="157"/>
    </location>
</feature>
<dbReference type="Proteomes" id="UP000634476">
    <property type="component" value="Unassembled WGS sequence"/>
</dbReference>
<dbReference type="NCBIfam" id="TIGR02937">
    <property type="entry name" value="sigma70-ECF"/>
    <property type="match status" value="1"/>
</dbReference>
<feature type="domain" description="RNA polymerase sigma-70 region 2" evidence="7">
    <location>
        <begin position="13"/>
        <end position="79"/>
    </location>
</feature>
<proteinExistence type="inferred from homology"/>
<dbReference type="EMBL" id="BOOK01000030">
    <property type="protein sequence ID" value="GII02151.1"/>
    <property type="molecule type" value="Genomic_DNA"/>
</dbReference>
<comment type="caution">
    <text evidence="9">The sequence shown here is derived from an EMBL/GenBank/DDBJ whole genome shotgun (WGS) entry which is preliminary data.</text>
</comment>
<accession>A0A8J3SYL8</accession>
<evidence type="ECO:0000256" key="2">
    <source>
        <dbReference type="ARBA" id="ARBA00023015"/>
    </source>
</evidence>
<sequence length="232" mass="25971">MEEMRDEEFAYFVRTIRPTLRRAAFQLSEDWYEADDLVQRTLMAIHRRWDVLDRHDGMGAYAHRVMRRLLISDRRSLRWSREVLTEPLPDSVPGWDPYVQVGERMVLMEALADLGPRQRAAVVLRYWEDRSVEETARAMGSGSSTVRSQTVRALNALRSALGDGSEADGGQDGGDGNAEDAPDGPLSGPCEGPELNEVGNADAPRHPRRPPEQDDDTRGVRGHDHPGGEEVA</sequence>
<dbReference type="SUPFAM" id="SSF88946">
    <property type="entry name" value="Sigma2 domain of RNA polymerase sigma factors"/>
    <property type="match status" value="1"/>
</dbReference>
<evidence type="ECO:0000256" key="6">
    <source>
        <dbReference type="SAM" id="MobiDB-lite"/>
    </source>
</evidence>
<organism evidence="9 10">
    <name type="scientific">Planobispora takensis</name>
    <dbReference type="NCBI Taxonomy" id="1367882"/>
    <lineage>
        <taxon>Bacteria</taxon>
        <taxon>Bacillati</taxon>
        <taxon>Actinomycetota</taxon>
        <taxon>Actinomycetes</taxon>
        <taxon>Streptosporangiales</taxon>
        <taxon>Streptosporangiaceae</taxon>
        <taxon>Planobispora</taxon>
    </lineage>
</organism>
<dbReference type="InterPro" id="IPR014325">
    <property type="entry name" value="RNA_pol_sigma-E_actinobac"/>
</dbReference>
<dbReference type="PANTHER" id="PTHR43133">
    <property type="entry name" value="RNA POLYMERASE ECF-TYPE SIGMA FACTO"/>
    <property type="match status" value="1"/>
</dbReference>
<evidence type="ECO:0000313" key="9">
    <source>
        <dbReference type="EMBL" id="GII02151.1"/>
    </source>
</evidence>
<dbReference type="PANTHER" id="PTHR43133:SF50">
    <property type="entry name" value="ECF RNA POLYMERASE SIGMA FACTOR SIGM"/>
    <property type="match status" value="1"/>
</dbReference>
<dbReference type="InterPro" id="IPR014284">
    <property type="entry name" value="RNA_pol_sigma-70_dom"/>
</dbReference>
<dbReference type="Gene3D" id="1.10.10.10">
    <property type="entry name" value="Winged helix-like DNA-binding domain superfamily/Winged helix DNA-binding domain"/>
    <property type="match status" value="1"/>
</dbReference>
<dbReference type="GO" id="GO:0016987">
    <property type="term" value="F:sigma factor activity"/>
    <property type="evidence" value="ECO:0007669"/>
    <property type="project" value="UniProtKB-KW"/>
</dbReference>
<keyword evidence="10" id="KW-1185">Reference proteome</keyword>
<dbReference type="GO" id="GO:0006352">
    <property type="term" value="P:DNA-templated transcription initiation"/>
    <property type="evidence" value="ECO:0007669"/>
    <property type="project" value="InterPro"/>
</dbReference>
<reference evidence="9" key="1">
    <citation type="submission" date="2021-01" db="EMBL/GenBank/DDBJ databases">
        <title>Whole genome shotgun sequence of Planobispora takensis NBRC 109077.</title>
        <authorList>
            <person name="Komaki H."/>
            <person name="Tamura T."/>
        </authorList>
    </citation>
    <scope>NUCLEOTIDE SEQUENCE</scope>
    <source>
        <strain evidence="9">NBRC 109077</strain>
    </source>
</reference>
<dbReference type="SUPFAM" id="SSF88659">
    <property type="entry name" value="Sigma3 and sigma4 domains of RNA polymerase sigma factors"/>
    <property type="match status" value="1"/>
</dbReference>
<feature type="compositionally biased region" description="Basic and acidic residues" evidence="6">
    <location>
        <begin position="203"/>
        <end position="232"/>
    </location>
</feature>
<dbReference type="RefSeq" id="WP_203876498.1">
    <property type="nucleotide sequence ID" value="NZ_BOOK01000030.1"/>
</dbReference>